<proteinExistence type="predicted"/>
<dbReference type="AlphaFoldDB" id="A0A7G7YLI0"/>
<feature type="transmembrane region" description="Helical" evidence="2">
    <location>
        <begin position="343"/>
        <end position="366"/>
    </location>
</feature>
<keyword evidence="2" id="KW-0472">Membrane</keyword>
<sequence length="885" mass="95864">MAKAASSNFRTDIEGLRGLAITLVVFFHVFVGKVSAGVDVFLLLGGIFFFSSQLANARNKNGLTFLQSLMRIIRRLFPLLAVVVAATLAGSLFVMNKLVHSTMAEDALAALGYYINWQLAFSGREYTSVRDTVSPFQHLWSMSAQLQIYAASLVVVVLIAFIFRKFSRAALLVVLTAATVLSFIYACVLHGDDQSLNYYSTVSRFWEIGLGGLLGMLLLRRGSDGRPLVPPMGRVPRWILGIVGLCAIIGTGIFLDGAHQFPGPWTLIPLIGATLVVLAGTGGQPVGVTRLLETPLFQFLGRISYALYLWHWPILVLVVAYMGQSTASNPAEATDPGVSGTSVKPIVGIGVMCVSVALAWITAKIVEKPLRQERKPSRSWILINPRYWWNSLKIWPKTVYAVVILLLAGMVVASPGVIERRTQAVSADLAAAAQNRSLYPGAGAFLYNQRAPEGLPLAPALDDFDGMLPPSQTDGCYIGFDSALMVTHKNFNESPEECAYGDVNSQRTLYAVGGSHSEHLIPALDIMGKNLGIKIKPLIKMGCPLGSTIPKYTGEDYPSCREWSDFTINHILQFPPTEGVIMTGTRPSSYRGTGPEVVPEEYVDTVRRFSEAGIHSYLVRDNAWIQQHDQPLNQLNVRKCVSESLDGTYEGADHELFTGAADPDAPTTEELEKINEICGTVVERSLLPVSPQYQAYQGLDVSHIDLTNAYCRDGRCPAVIGNVLVYRDGHHFTNLFAQTLAPELQRQYELGADNPPLPPLQPFETFPDVPEQVQNGAVPGTKLDGAAGEDAPANPGLNQVPDAPKSGRILGELGPDVWSNVESEDSAPAGNNTGGATAGGAAGEAPASTKAPQQTPPTSPYGPLKPYWDPSVNKYYDPNTGYYLP</sequence>
<organism evidence="5 6">
    <name type="scientific">Corynebacterium anserum</name>
    <dbReference type="NCBI Taxonomy" id="2684406"/>
    <lineage>
        <taxon>Bacteria</taxon>
        <taxon>Bacillati</taxon>
        <taxon>Actinomycetota</taxon>
        <taxon>Actinomycetes</taxon>
        <taxon>Mycobacteriales</taxon>
        <taxon>Corynebacteriaceae</taxon>
        <taxon>Corynebacterium</taxon>
    </lineage>
</organism>
<evidence type="ECO:0000313" key="6">
    <source>
        <dbReference type="Proteomes" id="UP000515275"/>
    </source>
</evidence>
<keyword evidence="5" id="KW-0012">Acyltransferase</keyword>
<feature type="transmembrane region" description="Helical" evidence="2">
    <location>
        <begin position="36"/>
        <end position="55"/>
    </location>
</feature>
<evidence type="ECO:0000259" key="4">
    <source>
        <dbReference type="Pfam" id="PF19040"/>
    </source>
</evidence>
<feature type="compositionally biased region" description="Gly residues" evidence="1">
    <location>
        <begin position="832"/>
        <end position="842"/>
    </location>
</feature>
<feature type="domain" description="SGNH" evidence="4">
    <location>
        <begin position="493"/>
        <end position="745"/>
    </location>
</feature>
<protein>
    <submittedName>
        <fullName evidence="5">Acyltransferase family protein</fullName>
    </submittedName>
</protein>
<feature type="transmembrane region" description="Helical" evidence="2">
    <location>
        <begin position="267"/>
        <end position="292"/>
    </location>
</feature>
<dbReference type="GO" id="GO:0009103">
    <property type="term" value="P:lipopolysaccharide biosynthetic process"/>
    <property type="evidence" value="ECO:0007669"/>
    <property type="project" value="TreeGrafter"/>
</dbReference>
<feature type="transmembrane region" description="Helical" evidence="2">
    <location>
        <begin position="146"/>
        <end position="163"/>
    </location>
</feature>
<gene>
    <name evidence="5" type="ORF">GP473_00315</name>
</gene>
<reference evidence="5 6" key="1">
    <citation type="submission" date="2019-12" db="EMBL/GenBank/DDBJ databases">
        <title>Corynebacterium sp. nov., isolated from feces of the Anser Albifrons in China.</title>
        <authorList>
            <person name="Liu Q."/>
        </authorList>
    </citation>
    <scope>NUCLEOTIDE SEQUENCE [LARGE SCALE GENOMIC DNA]</scope>
    <source>
        <strain evidence="5 6">23H37-10</strain>
    </source>
</reference>
<evidence type="ECO:0000313" key="5">
    <source>
        <dbReference type="EMBL" id="QNH95350.1"/>
    </source>
</evidence>
<feature type="transmembrane region" description="Helical" evidence="2">
    <location>
        <begin position="197"/>
        <end position="218"/>
    </location>
</feature>
<keyword evidence="2" id="KW-0812">Transmembrane</keyword>
<dbReference type="Pfam" id="PF01757">
    <property type="entry name" value="Acyl_transf_3"/>
    <property type="match status" value="1"/>
</dbReference>
<keyword evidence="5" id="KW-0808">Transferase</keyword>
<dbReference type="InterPro" id="IPR050879">
    <property type="entry name" value="Acyltransferase_3"/>
</dbReference>
<dbReference type="PANTHER" id="PTHR23028:SF53">
    <property type="entry name" value="ACYL_TRANSF_3 DOMAIN-CONTAINING PROTEIN"/>
    <property type="match status" value="1"/>
</dbReference>
<evidence type="ECO:0000259" key="3">
    <source>
        <dbReference type="Pfam" id="PF01757"/>
    </source>
</evidence>
<feature type="domain" description="Acyltransferase 3" evidence="3">
    <location>
        <begin position="12"/>
        <end position="362"/>
    </location>
</feature>
<dbReference type="RefSeq" id="WP_186276929.1">
    <property type="nucleotide sequence ID" value="NZ_CP046883.1"/>
</dbReference>
<dbReference type="InterPro" id="IPR002656">
    <property type="entry name" value="Acyl_transf_3_dom"/>
</dbReference>
<keyword evidence="6" id="KW-1185">Reference proteome</keyword>
<dbReference type="GO" id="GO:0016020">
    <property type="term" value="C:membrane"/>
    <property type="evidence" value="ECO:0007669"/>
    <property type="project" value="TreeGrafter"/>
</dbReference>
<dbReference type="GO" id="GO:0016747">
    <property type="term" value="F:acyltransferase activity, transferring groups other than amino-acyl groups"/>
    <property type="evidence" value="ECO:0007669"/>
    <property type="project" value="InterPro"/>
</dbReference>
<feature type="transmembrane region" description="Helical" evidence="2">
    <location>
        <begin position="238"/>
        <end position="255"/>
    </location>
</feature>
<feature type="transmembrane region" description="Helical" evidence="2">
    <location>
        <begin position="170"/>
        <end position="191"/>
    </location>
</feature>
<dbReference type="Pfam" id="PF19040">
    <property type="entry name" value="SGNH"/>
    <property type="match status" value="1"/>
</dbReference>
<dbReference type="KEGG" id="cans:GP473_00315"/>
<evidence type="ECO:0000256" key="1">
    <source>
        <dbReference type="SAM" id="MobiDB-lite"/>
    </source>
</evidence>
<feature type="region of interest" description="Disordered" evidence="1">
    <location>
        <begin position="770"/>
        <end position="885"/>
    </location>
</feature>
<dbReference type="PANTHER" id="PTHR23028">
    <property type="entry name" value="ACETYLTRANSFERASE"/>
    <property type="match status" value="1"/>
</dbReference>
<evidence type="ECO:0000256" key="2">
    <source>
        <dbReference type="SAM" id="Phobius"/>
    </source>
</evidence>
<dbReference type="EMBL" id="CP046883">
    <property type="protein sequence ID" value="QNH95350.1"/>
    <property type="molecule type" value="Genomic_DNA"/>
</dbReference>
<feature type="transmembrane region" description="Helical" evidence="2">
    <location>
        <begin position="304"/>
        <end position="323"/>
    </location>
</feature>
<feature type="transmembrane region" description="Helical" evidence="2">
    <location>
        <begin position="76"/>
        <end position="95"/>
    </location>
</feature>
<feature type="transmembrane region" description="Helical" evidence="2">
    <location>
        <begin position="399"/>
        <end position="418"/>
    </location>
</feature>
<dbReference type="InterPro" id="IPR043968">
    <property type="entry name" value="SGNH"/>
</dbReference>
<name>A0A7G7YLI0_9CORY</name>
<accession>A0A7G7YLI0</accession>
<feature type="transmembrane region" description="Helical" evidence="2">
    <location>
        <begin position="12"/>
        <end position="30"/>
    </location>
</feature>
<keyword evidence="2" id="KW-1133">Transmembrane helix</keyword>
<dbReference type="Proteomes" id="UP000515275">
    <property type="component" value="Chromosome"/>
</dbReference>